<accession>A0ABY2V4J6</accession>
<dbReference type="InterPro" id="IPR029063">
    <property type="entry name" value="SAM-dependent_MTases_sf"/>
</dbReference>
<name>A0ABY2V4J6_9BACT</name>
<sequence length="406" mass="46893">MDFIDLFAGIGGFRKGMEKHGHKCVLSCEIDNNARKSYAAIHNEKDTFPNDVTKLIEKNQLPKNFDVLCAGFPCQPFSRAGRREGFNNGKNGNLFFSVMDIIDKTEPKIVFLENVKGLLTSGIIEEPTDIDENSKIKPKYVEVEKGKTFKIILEYLNKHNYDVQWQLINSAHFIAHKRERVYIIATKRKDKLKQIFPIHTKEKFINAKDFSFDDFLNEPSNNFIKNEFYMFEFDNASNLINSITKEEVVFSNQTPWKNFGLMINGKILTTKVKHEPKTIHKLKDYLQKNEIDDKYILSKEEEEKQRFAKSPKTWRSGNKMGKMSFPDPIDKPSRTLTANSTGREMMVIAYGNKFRKLTAKEYYLLQGFSEEDYNKAIKAGVSELQIKRQAGNAVTVKTIEAIVSKF</sequence>
<dbReference type="PANTHER" id="PTHR46098">
    <property type="entry name" value="TRNA (CYTOSINE(38)-C(5))-METHYLTRANSFERASE"/>
    <property type="match status" value="1"/>
</dbReference>
<gene>
    <name evidence="9" type="primary">dcm</name>
    <name evidence="9" type="ORF">FE247_05750</name>
</gene>
<dbReference type="PROSITE" id="PS00094">
    <property type="entry name" value="C5_MTASE_1"/>
    <property type="match status" value="1"/>
</dbReference>
<evidence type="ECO:0000256" key="4">
    <source>
        <dbReference type="ARBA" id="ARBA00022747"/>
    </source>
</evidence>
<dbReference type="Proteomes" id="UP000305417">
    <property type="component" value="Unassembled WGS sequence"/>
</dbReference>
<dbReference type="Gene3D" id="3.90.120.10">
    <property type="entry name" value="DNA Methylase, subunit A, domain 2"/>
    <property type="match status" value="1"/>
</dbReference>
<evidence type="ECO:0000313" key="10">
    <source>
        <dbReference type="Proteomes" id="UP000305417"/>
    </source>
</evidence>
<comment type="similarity">
    <text evidence="6 7">Belongs to the class I-like SAM-binding methyltransferase superfamily. C5-methyltransferase family.</text>
</comment>
<dbReference type="NCBIfam" id="TIGR00675">
    <property type="entry name" value="dcm"/>
    <property type="match status" value="1"/>
</dbReference>
<dbReference type="Pfam" id="PF00145">
    <property type="entry name" value="DNA_methylase"/>
    <property type="match status" value="2"/>
</dbReference>
<protein>
    <recommendedName>
        <fullName evidence="8">Cytosine-specific methyltransferase</fullName>
        <ecNumber evidence="8">2.1.1.37</ecNumber>
    </recommendedName>
</protein>
<keyword evidence="1 6" id="KW-0489">Methyltransferase</keyword>
<dbReference type="GO" id="GO:0003886">
    <property type="term" value="F:DNA (cytosine-5-)-methyltransferase activity"/>
    <property type="evidence" value="ECO:0007669"/>
    <property type="project" value="UniProtKB-EC"/>
</dbReference>
<dbReference type="InterPro" id="IPR050750">
    <property type="entry name" value="C5-MTase"/>
</dbReference>
<feature type="active site" evidence="6">
    <location>
        <position position="74"/>
    </location>
</feature>
<evidence type="ECO:0000256" key="3">
    <source>
        <dbReference type="ARBA" id="ARBA00022691"/>
    </source>
</evidence>
<keyword evidence="10" id="KW-1185">Reference proteome</keyword>
<dbReference type="RefSeq" id="WP_138108772.1">
    <property type="nucleotide sequence ID" value="NZ_VBUC01000010.1"/>
</dbReference>
<evidence type="ECO:0000256" key="7">
    <source>
        <dbReference type="RuleBase" id="RU000416"/>
    </source>
</evidence>
<evidence type="ECO:0000256" key="6">
    <source>
        <dbReference type="PROSITE-ProRule" id="PRU01016"/>
    </source>
</evidence>
<dbReference type="Gene3D" id="3.40.50.150">
    <property type="entry name" value="Vaccinia Virus protein VP39"/>
    <property type="match status" value="1"/>
</dbReference>
<dbReference type="PRINTS" id="PR00105">
    <property type="entry name" value="C5METTRFRASE"/>
</dbReference>
<dbReference type="GO" id="GO:0032259">
    <property type="term" value="P:methylation"/>
    <property type="evidence" value="ECO:0007669"/>
    <property type="project" value="UniProtKB-KW"/>
</dbReference>
<evidence type="ECO:0000256" key="2">
    <source>
        <dbReference type="ARBA" id="ARBA00022679"/>
    </source>
</evidence>
<organism evidence="9 10">
    <name type="scientific">Aliarcobacter cibarius</name>
    <dbReference type="NCBI Taxonomy" id="255507"/>
    <lineage>
        <taxon>Bacteria</taxon>
        <taxon>Pseudomonadati</taxon>
        <taxon>Campylobacterota</taxon>
        <taxon>Epsilonproteobacteria</taxon>
        <taxon>Campylobacterales</taxon>
        <taxon>Arcobacteraceae</taxon>
        <taxon>Aliarcobacter</taxon>
    </lineage>
</organism>
<proteinExistence type="inferred from homology"/>
<dbReference type="EMBL" id="VBUC01000010">
    <property type="protein sequence ID" value="TLS99585.1"/>
    <property type="molecule type" value="Genomic_DNA"/>
</dbReference>
<dbReference type="InterPro" id="IPR001525">
    <property type="entry name" value="C5_MeTfrase"/>
</dbReference>
<evidence type="ECO:0000256" key="1">
    <source>
        <dbReference type="ARBA" id="ARBA00022603"/>
    </source>
</evidence>
<dbReference type="PROSITE" id="PS51679">
    <property type="entry name" value="SAM_MT_C5"/>
    <property type="match status" value="1"/>
</dbReference>
<dbReference type="EC" id="2.1.1.37" evidence="8"/>
<dbReference type="SUPFAM" id="SSF53335">
    <property type="entry name" value="S-adenosyl-L-methionine-dependent methyltransferases"/>
    <property type="match status" value="1"/>
</dbReference>
<keyword evidence="4" id="KW-0680">Restriction system</keyword>
<evidence type="ECO:0000313" key="9">
    <source>
        <dbReference type="EMBL" id="TLS99585.1"/>
    </source>
</evidence>
<keyword evidence="2 6" id="KW-0808">Transferase</keyword>
<evidence type="ECO:0000256" key="8">
    <source>
        <dbReference type="RuleBase" id="RU000417"/>
    </source>
</evidence>
<reference evidence="9 10" key="1">
    <citation type="submission" date="2019-05" db="EMBL/GenBank/DDBJ databases">
        <title>Arcobacter cibarius and Arcobacter thereius providing challenges in identification an antibiotic susceptibility and Quinolone resistance.</title>
        <authorList>
            <person name="Busch A."/>
            <person name="Hanel I."/>
            <person name="Hotzel H."/>
            <person name="Tomaso H."/>
        </authorList>
    </citation>
    <scope>NUCLEOTIDE SEQUENCE [LARGE SCALE GENOMIC DNA]</scope>
    <source>
        <strain evidence="9 10">16CS0831-2</strain>
    </source>
</reference>
<dbReference type="PANTHER" id="PTHR46098:SF1">
    <property type="entry name" value="TRNA (CYTOSINE(38)-C(5))-METHYLTRANSFERASE"/>
    <property type="match status" value="1"/>
</dbReference>
<comment type="caution">
    <text evidence="9">The sequence shown here is derived from an EMBL/GenBank/DDBJ whole genome shotgun (WGS) entry which is preliminary data.</text>
</comment>
<keyword evidence="3 6" id="KW-0949">S-adenosyl-L-methionine</keyword>
<evidence type="ECO:0000256" key="5">
    <source>
        <dbReference type="ARBA" id="ARBA00047422"/>
    </source>
</evidence>
<dbReference type="InterPro" id="IPR018117">
    <property type="entry name" value="C5_DNA_meth_AS"/>
</dbReference>
<comment type="catalytic activity">
    <reaction evidence="5 8">
        <text>a 2'-deoxycytidine in DNA + S-adenosyl-L-methionine = a 5-methyl-2'-deoxycytidine in DNA + S-adenosyl-L-homocysteine + H(+)</text>
        <dbReference type="Rhea" id="RHEA:13681"/>
        <dbReference type="Rhea" id="RHEA-COMP:11369"/>
        <dbReference type="Rhea" id="RHEA-COMP:11370"/>
        <dbReference type="ChEBI" id="CHEBI:15378"/>
        <dbReference type="ChEBI" id="CHEBI:57856"/>
        <dbReference type="ChEBI" id="CHEBI:59789"/>
        <dbReference type="ChEBI" id="CHEBI:85452"/>
        <dbReference type="ChEBI" id="CHEBI:85454"/>
        <dbReference type="EC" id="2.1.1.37"/>
    </reaction>
</comment>